<dbReference type="SUPFAM" id="SSF51735">
    <property type="entry name" value="NAD(P)-binding Rossmann-fold domains"/>
    <property type="match status" value="1"/>
</dbReference>
<proteinExistence type="predicted"/>
<dbReference type="InterPro" id="IPR003148">
    <property type="entry name" value="RCK_N"/>
</dbReference>
<dbReference type="GO" id="GO:0006813">
    <property type="term" value="P:potassium ion transport"/>
    <property type="evidence" value="ECO:0007669"/>
    <property type="project" value="InterPro"/>
</dbReference>
<reference evidence="3" key="1">
    <citation type="submission" date="2021-04" db="EMBL/GenBank/DDBJ databases">
        <title>Genomic analysis of electroactive and textile dye degrading Bacillus circulans strain: DC10 isolated from constructed wetland-microbial fuel cells treating textile dye wastewaters.</title>
        <authorList>
            <person name="Patel D.U."/>
            <person name="Desai C.R."/>
        </authorList>
    </citation>
    <scope>NUCLEOTIDE SEQUENCE</scope>
    <source>
        <strain evidence="3">DC10</strain>
    </source>
</reference>
<dbReference type="AlphaFoldDB" id="A0A941GD29"/>
<organism evidence="3">
    <name type="scientific">Niallia circulans</name>
    <name type="common">Bacillus circulans</name>
    <dbReference type="NCBI Taxonomy" id="1397"/>
    <lineage>
        <taxon>Bacteria</taxon>
        <taxon>Bacillati</taxon>
        <taxon>Bacillota</taxon>
        <taxon>Bacilli</taxon>
        <taxon>Bacillales</taxon>
        <taxon>Bacillaceae</taxon>
        <taxon>Niallia</taxon>
    </lineage>
</organism>
<dbReference type="PROSITE" id="PS51202">
    <property type="entry name" value="RCK_C"/>
    <property type="match status" value="1"/>
</dbReference>
<dbReference type="PANTHER" id="PTHR43833:SF7">
    <property type="entry name" value="KTR SYSTEM POTASSIUM UPTAKE PROTEIN C"/>
    <property type="match status" value="1"/>
</dbReference>
<dbReference type="PANTHER" id="PTHR43833">
    <property type="entry name" value="POTASSIUM CHANNEL PROTEIN 2-RELATED-RELATED"/>
    <property type="match status" value="1"/>
</dbReference>
<dbReference type="Pfam" id="PF02080">
    <property type="entry name" value="TrkA_C"/>
    <property type="match status" value="1"/>
</dbReference>
<dbReference type="InterPro" id="IPR006037">
    <property type="entry name" value="RCK_C"/>
</dbReference>
<dbReference type="Gene3D" id="3.40.50.720">
    <property type="entry name" value="NAD(P)-binding Rossmann-like Domain"/>
    <property type="match status" value="1"/>
</dbReference>
<dbReference type="SUPFAM" id="SSF116726">
    <property type="entry name" value="TrkA C-terminal domain-like"/>
    <property type="match status" value="1"/>
</dbReference>
<name>A0A941GD29_NIACI</name>
<evidence type="ECO:0000259" key="2">
    <source>
        <dbReference type="PROSITE" id="PS51202"/>
    </source>
</evidence>
<feature type="domain" description="RCK N-terminal" evidence="1">
    <location>
        <begin position="3"/>
        <end position="119"/>
    </location>
</feature>
<dbReference type="InterPro" id="IPR036721">
    <property type="entry name" value="RCK_C_sf"/>
</dbReference>
<evidence type="ECO:0000259" key="1">
    <source>
        <dbReference type="PROSITE" id="PS51201"/>
    </source>
</evidence>
<accession>A0A941GD29</accession>
<dbReference type="InterPro" id="IPR050721">
    <property type="entry name" value="Trk_Ktr_HKT_K-transport"/>
</dbReference>
<dbReference type="EMBL" id="JAGTPX010000013">
    <property type="protein sequence ID" value="MBR8670596.1"/>
    <property type="molecule type" value="Genomic_DNA"/>
</dbReference>
<feature type="domain" description="RCK C-terminal" evidence="2">
    <location>
        <begin position="136"/>
        <end position="220"/>
    </location>
</feature>
<sequence>MKKKQFVVIGLGSFGGSLVEEFHTMGAEVLAIDQSLEKVEKYRAYATLCVQMTHITEASLTQIGIRNFDHAFVSFGDDVESSTLTTMLLKEMGISQVWVKAADVYHKRVLEKVGADRVIHPEQDMAKRIAHHVISDSMIDYIQLSKEHGIVEMVASSKIHNQSILDLDVRAKYGCTIIGIQRAGETIVSPSANEVIHQGDILIMVGSNDCLYNFEEKALR</sequence>
<protein>
    <submittedName>
        <fullName evidence="3">TrkA family potassium uptake protein</fullName>
    </submittedName>
</protein>
<dbReference type="RefSeq" id="WP_016201276.1">
    <property type="nucleotide sequence ID" value="NZ_JAGTPX020000014.1"/>
</dbReference>
<dbReference type="GO" id="GO:0008324">
    <property type="term" value="F:monoatomic cation transmembrane transporter activity"/>
    <property type="evidence" value="ECO:0007669"/>
    <property type="project" value="InterPro"/>
</dbReference>
<dbReference type="InterPro" id="IPR036291">
    <property type="entry name" value="NAD(P)-bd_dom_sf"/>
</dbReference>
<comment type="caution">
    <text evidence="3">The sequence shown here is derived from an EMBL/GenBank/DDBJ whole genome shotgun (WGS) entry which is preliminary data.</text>
</comment>
<evidence type="ECO:0000313" key="3">
    <source>
        <dbReference type="EMBL" id="MBR8670596.1"/>
    </source>
</evidence>
<dbReference type="Pfam" id="PF02254">
    <property type="entry name" value="TrkA_N"/>
    <property type="match status" value="1"/>
</dbReference>
<gene>
    <name evidence="3" type="ORF">KD144_13630</name>
</gene>
<dbReference type="PROSITE" id="PS51201">
    <property type="entry name" value="RCK_N"/>
    <property type="match status" value="1"/>
</dbReference>
<dbReference type="Gene3D" id="3.30.70.1450">
    <property type="entry name" value="Regulator of K+ conductance, C-terminal domain"/>
    <property type="match status" value="1"/>
</dbReference>